<dbReference type="Gramene" id="TVU12501">
    <property type="protein sequence ID" value="TVU12501"/>
    <property type="gene ID" value="EJB05_46152"/>
</dbReference>
<evidence type="ECO:0008006" key="4">
    <source>
        <dbReference type="Google" id="ProtNLM"/>
    </source>
</evidence>
<feature type="chain" id="PRO_5023838612" description="Embryo surrounding factor 1 brassicaceae domain-containing protein" evidence="1">
    <location>
        <begin position="29"/>
        <end position="108"/>
    </location>
</feature>
<sequence>MAGRCSSGTVGLFIWFLFIVVVASPALGRPQARNVGAMLTNASTNFAPINSTALLCDNKLNFCAGGLCDNKPGVEPYPCWCCVPNVEFQVCYPTKRGCMTHCGRLCKT</sequence>
<accession>A0A5J9TPD6</accession>
<dbReference type="AlphaFoldDB" id="A0A5J9TPD6"/>
<feature type="signal peptide" evidence="1">
    <location>
        <begin position="1"/>
        <end position="28"/>
    </location>
</feature>
<name>A0A5J9TPD6_9POAL</name>
<comment type="caution">
    <text evidence="2">The sequence shown here is derived from an EMBL/GenBank/DDBJ whole genome shotgun (WGS) entry which is preliminary data.</text>
</comment>
<proteinExistence type="predicted"/>
<organism evidence="2 3">
    <name type="scientific">Eragrostis curvula</name>
    <name type="common">weeping love grass</name>
    <dbReference type="NCBI Taxonomy" id="38414"/>
    <lineage>
        <taxon>Eukaryota</taxon>
        <taxon>Viridiplantae</taxon>
        <taxon>Streptophyta</taxon>
        <taxon>Embryophyta</taxon>
        <taxon>Tracheophyta</taxon>
        <taxon>Spermatophyta</taxon>
        <taxon>Magnoliopsida</taxon>
        <taxon>Liliopsida</taxon>
        <taxon>Poales</taxon>
        <taxon>Poaceae</taxon>
        <taxon>PACMAD clade</taxon>
        <taxon>Chloridoideae</taxon>
        <taxon>Eragrostideae</taxon>
        <taxon>Eragrostidinae</taxon>
        <taxon>Eragrostis</taxon>
    </lineage>
</organism>
<evidence type="ECO:0000313" key="2">
    <source>
        <dbReference type="EMBL" id="TVU12501.1"/>
    </source>
</evidence>
<keyword evidence="1" id="KW-0732">Signal</keyword>
<gene>
    <name evidence="2" type="ORF">EJB05_46152</name>
</gene>
<evidence type="ECO:0000256" key="1">
    <source>
        <dbReference type="SAM" id="SignalP"/>
    </source>
</evidence>
<reference evidence="2 3" key="1">
    <citation type="journal article" date="2019" name="Sci. Rep.">
        <title>A high-quality genome of Eragrostis curvula grass provides insights into Poaceae evolution and supports new strategies to enhance forage quality.</title>
        <authorList>
            <person name="Carballo J."/>
            <person name="Santos B.A.C.M."/>
            <person name="Zappacosta D."/>
            <person name="Garbus I."/>
            <person name="Selva J.P."/>
            <person name="Gallo C.A."/>
            <person name="Diaz A."/>
            <person name="Albertini E."/>
            <person name="Caccamo M."/>
            <person name="Echenique V."/>
        </authorList>
    </citation>
    <scope>NUCLEOTIDE SEQUENCE [LARGE SCALE GENOMIC DNA]</scope>
    <source>
        <strain evidence="3">cv. Victoria</strain>
        <tissue evidence="2">Leaf</tissue>
    </source>
</reference>
<evidence type="ECO:0000313" key="3">
    <source>
        <dbReference type="Proteomes" id="UP000324897"/>
    </source>
</evidence>
<dbReference type="EMBL" id="RWGY01000039">
    <property type="protein sequence ID" value="TVU12501.1"/>
    <property type="molecule type" value="Genomic_DNA"/>
</dbReference>
<protein>
    <recommendedName>
        <fullName evidence="4">Embryo surrounding factor 1 brassicaceae domain-containing protein</fullName>
    </recommendedName>
</protein>
<keyword evidence="3" id="KW-1185">Reference proteome</keyword>
<dbReference type="Proteomes" id="UP000324897">
    <property type="component" value="Chromosome 3"/>
</dbReference>